<evidence type="ECO:0000256" key="1">
    <source>
        <dbReference type="ARBA" id="ARBA00004370"/>
    </source>
</evidence>
<comment type="subunit">
    <text evidence="9">Component of the Sec protein translocase complex. Heterotrimer consisting of SecY, SecE and SecG subunits. The heterotrimers can form oligomers, although 1 heterotrimer is thought to be able to translocate proteins. Interacts with the ribosome. Interacts with SecDF, and other proteins may be involved. Interacts with SecA.</text>
</comment>
<organism evidence="10 11">
    <name type="scientific">endosymbiont of Galathealinum brachiosum</name>
    <dbReference type="NCBI Taxonomy" id="2200906"/>
    <lineage>
        <taxon>Bacteria</taxon>
        <taxon>Pseudomonadati</taxon>
        <taxon>Pseudomonadota</taxon>
        <taxon>Gammaproteobacteria</taxon>
        <taxon>sulfur-oxidizing symbionts</taxon>
    </lineage>
</organism>
<evidence type="ECO:0000256" key="2">
    <source>
        <dbReference type="ARBA" id="ARBA00022448"/>
    </source>
</evidence>
<evidence type="ECO:0000256" key="6">
    <source>
        <dbReference type="ARBA" id="ARBA00022989"/>
    </source>
</evidence>
<evidence type="ECO:0000256" key="8">
    <source>
        <dbReference type="ARBA" id="ARBA00023136"/>
    </source>
</evidence>
<dbReference type="GO" id="GO:0043952">
    <property type="term" value="P:protein transport by the Sec complex"/>
    <property type="evidence" value="ECO:0007669"/>
    <property type="project" value="UniProtKB-UniRule"/>
</dbReference>
<comment type="subcellular location">
    <subcellularLocation>
        <location evidence="1">Membrane</location>
    </subcellularLocation>
</comment>
<keyword evidence="8 9" id="KW-0472">Membrane</keyword>
<evidence type="ECO:0000313" key="10">
    <source>
        <dbReference type="EMBL" id="RDH81772.1"/>
    </source>
</evidence>
<dbReference type="InterPro" id="IPR001901">
    <property type="entry name" value="Translocase_SecE/Sec61-g"/>
</dbReference>
<dbReference type="GO" id="GO:0005886">
    <property type="term" value="C:plasma membrane"/>
    <property type="evidence" value="ECO:0007669"/>
    <property type="project" value="UniProtKB-UniRule"/>
</dbReference>
<dbReference type="HAMAP" id="MF_00422">
    <property type="entry name" value="SecE"/>
    <property type="match status" value="1"/>
</dbReference>
<keyword evidence="6 9" id="KW-1133">Transmembrane helix</keyword>
<comment type="caution">
    <text evidence="10">The sequence shown here is derived from an EMBL/GenBank/DDBJ whole genome shotgun (WGS) entry which is preliminary data.</text>
</comment>
<feature type="transmembrane region" description="Helical" evidence="9">
    <location>
        <begin position="42"/>
        <end position="71"/>
    </location>
</feature>
<dbReference type="PRINTS" id="PR01650">
    <property type="entry name" value="SECETRNLCASE"/>
</dbReference>
<evidence type="ECO:0000256" key="5">
    <source>
        <dbReference type="ARBA" id="ARBA00022927"/>
    </source>
</evidence>
<proteinExistence type="inferred from homology"/>
<reference evidence="10 11" key="1">
    <citation type="journal article" date="2018" name="ISME J.">
        <title>Endosymbiont genomes yield clues of tubeworm success.</title>
        <authorList>
            <person name="Li Y."/>
            <person name="Liles M.R."/>
            <person name="Halanych K.M."/>
        </authorList>
    </citation>
    <scope>NUCLEOTIDE SEQUENCE [LARGE SCALE GENOMIC DNA]</scope>
    <source>
        <strain evidence="10">A1464</strain>
    </source>
</reference>
<evidence type="ECO:0000256" key="4">
    <source>
        <dbReference type="ARBA" id="ARBA00022692"/>
    </source>
</evidence>
<sequence length="126" mass="14428">MVAKTETEESGKLDSLKFLIAIALLVGGIWQFYFFAEESQLYRILGLLAMVVMAMLVMYTTRMGYGLWLFARDARTEVRKVIWPTRQETVQTTLMVVVMVFLVGIMLWLIDMVLRWAILLLTGQGG</sequence>
<evidence type="ECO:0000256" key="3">
    <source>
        <dbReference type="ARBA" id="ARBA00022475"/>
    </source>
</evidence>
<dbReference type="NCBIfam" id="TIGR00964">
    <property type="entry name" value="secE_bact"/>
    <property type="match status" value="1"/>
</dbReference>
<keyword evidence="11" id="KW-1185">Reference proteome</keyword>
<comment type="similarity">
    <text evidence="9">Belongs to the SecE/SEC61-gamma family.</text>
</comment>
<protein>
    <recommendedName>
        <fullName evidence="9">Protein translocase subunit SecE</fullName>
    </recommendedName>
</protein>
<gene>
    <name evidence="9 10" type="primary">secE</name>
    <name evidence="10" type="ORF">DIZ80_12860</name>
</gene>
<feature type="transmembrane region" description="Helical" evidence="9">
    <location>
        <begin position="18"/>
        <end position="36"/>
    </location>
</feature>
<keyword evidence="5 9" id="KW-0653">Protein transport</keyword>
<evidence type="ECO:0000256" key="7">
    <source>
        <dbReference type="ARBA" id="ARBA00023010"/>
    </source>
</evidence>
<dbReference type="EMBL" id="QFXC01000012">
    <property type="protein sequence ID" value="RDH81772.1"/>
    <property type="molecule type" value="Genomic_DNA"/>
</dbReference>
<dbReference type="Proteomes" id="UP000254266">
    <property type="component" value="Unassembled WGS sequence"/>
</dbReference>
<keyword evidence="2 9" id="KW-0813">Transport</keyword>
<evidence type="ECO:0000256" key="9">
    <source>
        <dbReference type="HAMAP-Rule" id="MF_00422"/>
    </source>
</evidence>
<dbReference type="Gene3D" id="1.20.5.1030">
    <property type="entry name" value="Preprotein translocase secy subunit"/>
    <property type="match status" value="1"/>
</dbReference>
<dbReference type="AlphaFoldDB" id="A0A370DA46"/>
<name>A0A370DA46_9GAMM</name>
<keyword evidence="7 9" id="KW-0811">Translocation</keyword>
<dbReference type="GO" id="GO:0006605">
    <property type="term" value="P:protein targeting"/>
    <property type="evidence" value="ECO:0007669"/>
    <property type="project" value="UniProtKB-UniRule"/>
</dbReference>
<dbReference type="PANTHER" id="PTHR33910:SF1">
    <property type="entry name" value="PROTEIN TRANSLOCASE SUBUNIT SECE"/>
    <property type="match status" value="1"/>
</dbReference>
<dbReference type="PANTHER" id="PTHR33910">
    <property type="entry name" value="PROTEIN TRANSLOCASE SUBUNIT SECE"/>
    <property type="match status" value="1"/>
</dbReference>
<dbReference type="InterPro" id="IPR005807">
    <property type="entry name" value="SecE_bac"/>
</dbReference>
<comment type="function">
    <text evidence="9">Essential subunit of the Sec protein translocation channel SecYEG. Clamps together the 2 halves of SecY. May contact the channel plug during translocation.</text>
</comment>
<dbReference type="GO" id="GO:0008320">
    <property type="term" value="F:protein transmembrane transporter activity"/>
    <property type="evidence" value="ECO:0007669"/>
    <property type="project" value="UniProtKB-UniRule"/>
</dbReference>
<dbReference type="Pfam" id="PF00584">
    <property type="entry name" value="SecE"/>
    <property type="match status" value="1"/>
</dbReference>
<feature type="transmembrane region" description="Helical" evidence="9">
    <location>
        <begin position="92"/>
        <end position="110"/>
    </location>
</feature>
<comment type="caution">
    <text evidence="9">Lacks conserved residue(s) required for the propagation of feature annotation.</text>
</comment>
<dbReference type="GO" id="GO:0009306">
    <property type="term" value="P:protein secretion"/>
    <property type="evidence" value="ECO:0007669"/>
    <property type="project" value="UniProtKB-UniRule"/>
</dbReference>
<accession>A0A370DA46</accession>
<evidence type="ECO:0000313" key="11">
    <source>
        <dbReference type="Proteomes" id="UP000254266"/>
    </source>
</evidence>
<dbReference type="InterPro" id="IPR038379">
    <property type="entry name" value="SecE_sf"/>
</dbReference>
<keyword evidence="3 9" id="KW-1003">Cell membrane</keyword>
<dbReference type="GO" id="GO:0065002">
    <property type="term" value="P:intracellular protein transmembrane transport"/>
    <property type="evidence" value="ECO:0007669"/>
    <property type="project" value="UniProtKB-UniRule"/>
</dbReference>
<dbReference type="PROSITE" id="PS01067">
    <property type="entry name" value="SECE_SEC61G"/>
    <property type="match status" value="1"/>
</dbReference>
<keyword evidence="4 9" id="KW-0812">Transmembrane</keyword>